<evidence type="ECO:0000313" key="13">
    <source>
        <dbReference type="Proteomes" id="UP001560685"/>
    </source>
</evidence>
<name>A0ABV3Z4V1_9PROT</name>
<dbReference type="Gene3D" id="3.40.50.300">
    <property type="entry name" value="P-loop containing nucleotide triphosphate hydrolases"/>
    <property type="match status" value="1"/>
</dbReference>
<feature type="domain" description="AAA+ ATPase" evidence="11">
    <location>
        <begin position="56"/>
        <end position="399"/>
    </location>
</feature>
<evidence type="ECO:0000256" key="3">
    <source>
        <dbReference type="ARBA" id="ARBA00020170"/>
    </source>
</evidence>
<evidence type="ECO:0000256" key="6">
    <source>
        <dbReference type="ARBA" id="ARBA00022741"/>
    </source>
</evidence>
<evidence type="ECO:0000256" key="5">
    <source>
        <dbReference type="ARBA" id="ARBA00022705"/>
    </source>
</evidence>
<accession>A0ABV3Z4V1</accession>
<evidence type="ECO:0000313" key="12">
    <source>
        <dbReference type="EMBL" id="MEX6632372.1"/>
    </source>
</evidence>
<keyword evidence="6 9" id="KW-0547">Nucleotide-binding</keyword>
<keyword evidence="5 9" id="KW-0235">DNA replication</keyword>
<dbReference type="Gene3D" id="1.20.1050.90">
    <property type="entry name" value="RecF/RecN/SMC, N-terminal domain"/>
    <property type="match status" value="1"/>
</dbReference>
<keyword evidence="8 9" id="KW-0238">DNA-binding</keyword>
<evidence type="ECO:0000256" key="10">
    <source>
        <dbReference type="RuleBase" id="RU000578"/>
    </source>
</evidence>
<sequence>MSEAAVKNWDDGADCDRDDLGQRDASTILASHKGARIKRLTITDFRSYDRAEIEFDGRPVAISGANGAGKTNILEAISLIGPGRGVRGARLDELPRIGGTGGWAVSARVDDGEDERRFGVGVSASKPARRVCRLDDRDASGPGAFAQHLRFLWLTPAQDRLFMEGAGERRRFLDRMTLAHDPSHGRRSTAYEQAMRQRQRLLEEGGRDEEWLGAVEQQMANAGAEIADARRAMTERLKEADVTTEASVFPTADISLEGELEGALENTTVVDVTANFVEKLRACRRRDMEAGRALSGPHRSDLNVVHRAKSRPARLCSTGEQKALLIGLVLANARALAEREAEAPLILLLDEIAAHLDPDRRAALFTILDELGFQAFVTGTDKSLFDAWGDRAQHFDVQSGAVLETTLT</sequence>
<keyword evidence="9 10" id="KW-0742">SOS response</keyword>
<keyword evidence="13" id="KW-1185">Reference proteome</keyword>
<keyword evidence="7 9" id="KW-0067">ATP-binding</keyword>
<comment type="caution">
    <text evidence="12">The sequence shown here is derived from an EMBL/GenBank/DDBJ whole genome shotgun (WGS) entry which is preliminary data.</text>
</comment>
<evidence type="ECO:0000256" key="2">
    <source>
        <dbReference type="ARBA" id="ARBA00008016"/>
    </source>
</evidence>
<proteinExistence type="inferred from homology"/>
<evidence type="ECO:0000256" key="1">
    <source>
        <dbReference type="ARBA" id="ARBA00004496"/>
    </source>
</evidence>
<organism evidence="12 13">
    <name type="scientific">Hyphococcus lacteus</name>
    <dbReference type="NCBI Taxonomy" id="3143536"/>
    <lineage>
        <taxon>Bacteria</taxon>
        <taxon>Pseudomonadati</taxon>
        <taxon>Pseudomonadota</taxon>
        <taxon>Alphaproteobacteria</taxon>
        <taxon>Parvularculales</taxon>
        <taxon>Parvularculaceae</taxon>
        <taxon>Hyphococcus</taxon>
    </lineage>
</organism>
<dbReference type="PROSITE" id="PS00617">
    <property type="entry name" value="RECF_1"/>
    <property type="match status" value="1"/>
</dbReference>
<dbReference type="HAMAP" id="MF_00365">
    <property type="entry name" value="RecF"/>
    <property type="match status" value="1"/>
</dbReference>
<evidence type="ECO:0000256" key="7">
    <source>
        <dbReference type="ARBA" id="ARBA00022840"/>
    </source>
</evidence>
<evidence type="ECO:0000256" key="8">
    <source>
        <dbReference type="ARBA" id="ARBA00023125"/>
    </source>
</evidence>
<dbReference type="InterPro" id="IPR001238">
    <property type="entry name" value="DNA-binding_RecF"/>
</dbReference>
<keyword evidence="9 10" id="KW-0227">DNA damage</keyword>
<dbReference type="Pfam" id="PF02463">
    <property type="entry name" value="SMC_N"/>
    <property type="match status" value="1"/>
</dbReference>
<dbReference type="PROSITE" id="PS00618">
    <property type="entry name" value="RECF_2"/>
    <property type="match status" value="1"/>
</dbReference>
<dbReference type="Proteomes" id="UP001560685">
    <property type="component" value="Unassembled WGS sequence"/>
</dbReference>
<feature type="binding site" evidence="9">
    <location>
        <begin position="64"/>
        <end position="71"/>
    </location>
    <ligand>
        <name>ATP</name>
        <dbReference type="ChEBI" id="CHEBI:30616"/>
    </ligand>
</feature>
<dbReference type="RefSeq" id="WP_369312298.1">
    <property type="nucleotide sequence ID" value="NZ_JBEHZE010000001.1"/>
</dbReference>
<gene>
    <name evidence="9 12" type="primary">recF</name>
    <name evidence="12" type="ORF">ABFZ84_02325</name>
</gene>
<dbReference type="EMBL" id="JBEHZE010000001">
    <property type="protein sequence ID" value="MEX6632372.1"/>
    <property type="molecule type" value="Genomic_DNA"/>
</dbReference>
<comment type="subcellular location">
    <subcellularLocation>
        <location evidence="1 9 10">Cytoplasm</location>
    </subcellularLocation>
</comment>
<evidence type="ECO:0000256" key="4">
    <source>
        <dbReference type="ARBA" id="ARBA00022490"/>
    </source>
</evidence>
<comment type="function">
    <text evidence="9 10">The RecF protein is involved in DNA metabolism; it is required for DNA replication and normal SOS inducibility. RecF binds preferentially to single-stranded, linear DNA. It also seems to bind ATP.</text>
</comment>
<dbReference type="SMART" id="SM00382">
    <property type="entry name" value="AAA"/>
    <property type="match status" value="1"/>
</dbReference>
<keyword evidence="4 9" id="KW-0963">Cytoplasm</keyword>
<reference evidence="12 13" key="1">
    <citation type="submission" date="2024-05" db="EMBL/GenBank/DDBJ databases">
        <title>Three bacterial strains, DH-69, EH-24, and ECK-19 isolated from coastal sediments.</title>
        <authorList>
            <person name="Ye Y.-Q."/>
            <person name="Du Z.-J."/>
        </authorList>
    </citation>
    <scope>NUCLEOTIDE SEQUENCE [LARGE SCALE GENOMIC DNA]</scope>
    <source>
        <strain evidence="12 13">ECK-19</strain>
    </source>
</reference>
<evidence type="ECO:0000259" key="11">
    <source>
        <dbReference type="SMART" id="SM00382"/>
    </source>
</evidence>
<dbReference type="InterPro" id="IPR003593">
    <property type="entry name" value="AAA+_ATPase"/>
</dbReference>
<comment type="similarity">
    <text evidence="2 9 10">Belongs to the RecF family.</text>
</comment>
<evidence type="ECO:0000256" key="9">
    <source>
        <dbReference type="HAMAP-Rule" id="MF_00365"/>
    </source>
</evidence>
<dbReference type="InterPro" id="IPR003395">
    <property type="entry name" value="RecF/RecN/SMC_N"/>
</dbReference>
<dbReference type="InterPro" id="IPR018078">
    <property type="entry name" value="DNA-binding_RecF_CS"/>
</dbReference>
<dbReference type="PANTHER" id="PTHR32182">
    <property type="entry name" value="DNA REPLICATION AND REPAIR PROTEIN RECF"/>
    <property type="match status" value="1"/>
</dbReference>
<dbReference type="PANTHER" id="PTHR32182:SF0">
    <property type="entry name" value="DNA REPLICATION AND REPAIR PROTEIN RECF"/>
    <property type="match status" value="1"/>
</dbReference>
<dbReference type="InterPro" id="IPR027417">
    <property type="entry name" value="P-loop_NTPase"/>
</dbReference>
<dbReference type="SUPFAM" id="SSF52540">
    <property type="entry name" value="P-loop containing nucleoside triphosphate hydrolases"/>
    <property type="match status" value="1"/>
</dbReference>
<dbReference type="NCBIfam" id="TIGR00611">
    <property type="entry name" value="recf"/>
    <property type="match status" value="1"/>
</dbReference>
<dbReference type="InterPro" id="IPR042174">
    <property type="entry name" value="RecF_2"/>
</dbReference>
<keyword evidence="9 10" id="KW-0234">DNA repair</keyword>
<protein>
    <recommendedName>
        <fullName evidence="3 9">DNA replication and repair protein RecF</fullName>
    </recommendedName>
</protein>